<proteinExistence type="predicted"/>
<protein>
    <recommendedName>
        <fullName evidence="1">Minor tail protein gp31 C-terminal domain-containing protein</fullName>
    </recommendedName>
</protein>
<dbReference type="InterPro" id="IPR056923">
    <property type="entry name" value="Minor_tail_gp31_C"/>
</dbReference>
<feature type="domain" description="Minor tail protein gp31 C-terminal" evidence="1">
    <location>
        <begin position="136"/>
        <end position="158"/>
    </location>
</feature>
<organism evidence="2">
    <name type="scientific">Siphoviridae sp. ctFNZ2</name>
    <dbReference type="NCBI Taxonomy" id="2823572"/>
    <lineage>
        <taxon>Viruses</taxon>
        <taxon>Duplodnaviria</taxon>
        <taxon>Heunggongvirae</taxon>
        <taxon>Uroviricota</taxon>
        <taxon>Caudoviricetes</taxon>
    </lineage>
</organism>
<evidence type="ECO:0000259" key="1">
    <source>
        <dbReference type="Pfam" id="PF24243"/>
    </source>
</evidence>
<dbReference type="Pfam" id="PF24243">
    <property type="entry name" value="Phage_tail_C"/>
    <property type="match status" value="1"/>
</dbReference>
<accession>A0A8S5LAC6</accession>
<sequence>MAILSNQVKKANELPPLSNVSDGDVVIVHNGSGLKKVDVSTLKRVFTPASVSTANVSVATANTNGTMRPDNVTTEVNNGAIKAKTATRTNVGVVKPDNNTINIDGNGTLSVNASTLNVRSTEVSTKITNQNGNQPLKYWYGSKAQYNALSTKDPNTIYDCYD</sequence>
<dbReference type="EMBL" id="BK014663">
    <property type="protein sequence ID" value="DAD66849.1"/>
    <property type="molecule type" value="Genomic_DNA"/>
</dbReference>
<evidence type="ECO:0000313" key="2">
    <source>
        <dbReference type="EMBL" id="DAD66849.1"/>
    </source>
</evidence>
<name>A0A8S5LAC6_9CAUD</name>
<reference evidence="2" key="1">
    <citation type="journal article" date="2021" name="Proc. Natl. Acad. Sci. U.S.A.">
        <title>A Catalog of Tens of Thousands of Viruses from Human Metagenomes Reveals Hidden Associations with Chronic Diseases.</title>
        <authorList>
            <person name="Tisza M.J."/>
            <person name="Buck C.B."/>
        </authorList>
    </citation>
    <scope>NUCLEOTIDE SEQUENCE</scope>
    <source>
        <strain evidence="2">CtFNZ2</strain>
    </source>
</reference>